<dbReference type="Gene3D" id="1.20.5.1930">
    <property type="match status" value="1"/>
</dbReference>
<evidence type="ECO:0000256" key="3">
    <source>
        <dbReference type="ARBA" id="ARBA00022553"/>
    </source>
</evidence>
<dbReference type="PANTHER" id="PTHR24421">
    <property type="entry name" value="NITRATE/NITRITE SENSOR PROTEIN NARX-RELATED"/>
    <property type="match status" value="1"/>
</dbReference>
<feature type="transmembrane region" description="Helical" evidence="9">
    <location>
        <begin position="120"/>
        <end position="140"/>
    </location>
</feature>
<keyword evidence="5" id="KW-0547">Nucleotide-binding</keyword>
<protein>
    <recommendedName>
        <fullName evidence="2">histidine kinase</fullName>
        <ecNumber evidence="2">2.7.13.3</ecNumber>
    </recommendedName>
</protein>
<sequence length="390" mass="41305">MGMRVTRSLVGDLALALALTLVGVPVTAILSGAHRPGGSGPWPHTGPDPWSSIGAPAGHLGLALVIVTALVLVVRRRWPLITFAAVTVLTSAYLMLGFVLGPILLSFFVVVYTVARHLPLVRSLPAALAAIVLLMLDIFVRQGAIENLLGLMPVSAWVVVPYAGGFVVRQWRESVARDRAEALRQHVDEERLLVAQEVHDIVGHGLAAIKMQADVALHLMAKKPEQAQLALEAISRTSSEALEELRATLAVVRRTDAEAARAPAPTLARLPDLRRRMAEAGIDVEVDLVGPERPVPAIVDLTAYRIVQESLTNVLRHSGAGQATVKIAYQTEELVIDVTNAVNGSPGKGGGLGIPGMRQRAIALGGSFAAGPTDDGRFEVHASLPTGGEE</sequence>
<keyword evidence="9" id="KW-0812">Transmembrane</keyword>
<evidence type="ECO:0000256" key="9">
    <source>
        <dbReference type="SAM" id="Phobius"/>
    </source>
</evidence>
<proteinExistence type="predicted"/>
<evidence type="ECO:0000256" key="6">
    <source>
        <dbReference type="ARBA" id="ARBA00022777"/>
    </source>
</evidence>
<evidence type="ECO:0000256" key="7">
    <source>
        <dbReference type="ARBA" id="ARBA00022840"/>
    </source>
</evidence>
<evidence type="ECO:0000313" key="12">
    <source>
        <dbReference type="Proteomes" id="UP001500618"/>
    </source>
</evidence>
<evidence type="ECO:0000256" key="5">
    <source>
        <dbReference type="ARBA" id="ARBA00022741"/>
    </source>
</evidence>
<keyword evidence="9" id="KW-1133">Transmembrane helix</keyword>
<dbReference type="Gene3D" id="3.30.565.10">
    <property type="entry name" value="Histidine kinase-like ATPase, C-terminal domain"/>
    <property type="match status" value="1"/>
</dbReference>
<reference evidence="11 12" key="1">
    <citation type="journal article" date="2019" name="Int. J. Syst. Evol. Microbiol.">
        <title>The Global Catalogue of Microorganisms (GCM) 10K type strain sequencing project: providing services to taxonomists for standard genome sequencing and annotation.</title>
        <authorList>
            <consortium name="The Broad Institute Genomics Platform"/>
            <consortium name="The Broad Institute Genome Sequencing Center for Infectious Disease"/>
            <person name="Wu L."/>
            <person name="Ma J."/>
        </authorList>
    </citation>
    <scope>NUCLEOTIDE SEQUENCE [LARGE SCALE GENOMIC DNA]</scope>
    <source>
        <strain evidence="11 12">JCM 14718</strain>
    </source>
</reference>
<dbReference type="PANTHER" id="PTHR24421:SF10">
    <property type="entry name" value="NITRATE_NITRITE SENSOR PROTEIN NARQ"/>
    <property type="match status" value="1"/>
</dbReference>
<dbReference type="GO" id="GO:0016301">
    <property type="term" value="F:kinase activity"/>
    <property type="evidence" value="ECO:0007669"/>
    <property type="project" value="UniProtKB-KW"/>
</dbReference>
<dbReference type="EMBL" id="BAAANY010000013">
    <property type="protein sequence ID" value="GAA1684820.1"/>
    <property type="molecule type" value="Genomic_DNA"/>
</dbReference>
<feature type="transmembrane region" description="Helical" evidence="9">
    <location>
        <begin position="81"/>
        <end position="114"/>
    </location>
</feature>
<keyword evidence="6 11" id="KW-0418">Kinase</keyword>
<dbReference type="InterPro" id="IPR036890">
    <property type="entry name" value="HATPase_C_sf"/>
</dbReference>
<evidence type="ECO:0000256" key="8">
    <source>
        <dbReference type="ARBA" id="ARBA00023012"/>
    </source>
</evidence>
<dbReference type="EC" id="2.7.13.3" evidence="2"/>
<accession>A0ABN2HBH9</accession>
<keyword evidence="3" id="KW-0597">Phosphoprotein</keyword>
<dbReference type="Proteomes" id="UP001500618">
    <property type="component" value="Unassembled WGS sequence"/>
</dbReference>
<dbReference type="Pfam" id="PF07730">
    <property type="entry name" value="HisKA_3"/>
    <property type="match status" value="1"/>
</dbReference>
<evidence type="ECO:0000256" key="4">
    <source>
        <dbReference type="ARBA" id="ARBA00022679"/>
    </source>
</evidence>
<keyword evidence="8" id="KW-0902">Two-component regulatory system</keyword>
<keyword evidence="4" id="KW-0808">Transferase</keyword>
<dbReference type="CDD" id="cd16917">
    <property type="entry name" value="HATPase_UhpB-NarQ-NarX-like"/>
    <property type="match status" value="1"/>
</dbReference>
<gene>
    <name evidence="11" type="ORF">GCM10009765_37690</name>
</gene>
<name>A0ABN2HBH9_9ACTN</name>
<feature type="transmembrane region" description="Helical" evidence="9">
    <location>
        <begin position="147"/>
        <end position="168"/>
    </location>
</feature>
<evidence type="ECO:0000313" key="11">
    <source>
        <dbReference type="EMBL" id="GAA1684820.1"/>
    </source>
</evidence>
<comment type="caution">
    <text evidence="11">The sequence shown here is derived from an EMBL/GenBank/DDBJ whole genome shotgun (WGS) entry which is preliminary data.</text>
</comment>
<dbReference type="InterPro" id="IPR011712">
    <property type="entry name" value="Sig_transdc_His_kin_sub3_dim/P"/>
</dbReference>
<evidence type="ECO:0000256" key="1">
    <source>
        <dbReference type="ARBA" id="ARBA00000085"/>
    </source>
</evidence>
<feature type="transmembrane region" description="Helical" evidence="9">
    <location>
        <begin position="52"/>
        <end position="74"/>
    </location>
</feature>
<keyword evidence="9" id="KW-0472">Membrane</keyword>
<comment type="catalytic activity">
    <reaction evidence="1">
        <text>ATP + protein L-histidine = ADP + protein N-phospho-L-histidine.</text>
        <dbReference type="EC" id="2.7.13.3"/>
    </reaction>
</comment>
<dbReference type="SUPFAM" id="SSF55874">
    <property type="entry name" value="ATPase domain of HSP90 chaperone/DNA topoisomerase II/histidine kinase"/>
    <property type="match status" value="1"/>
</dbReference>
<evidence type="ECO:0000256" key="2">
    <source>
        <dbReference type="ARBA" id="ARBA00012438"/>
    </source>
</evidence>
<feature type="domain" description="Signal transduction histidine kinase subgroup 3 dimerisation and phosphoacceptor" evidence="10">
    <location>
        <begin position="190"/>
        <end position="255"/>
    </location>
</feature>
<evidence type="ECO:0000259" key="10">
    <source>
        <dbReference type="Pfam" id="PF07730"/>
    </source>
</evidence>
<organism evidence="11 12">
    <name type="scientific">Fodinicola feengrottensis</name>
    <dbReference type="NCBI Taxonomy" id="435914"/>
    <lineage>
        <taxon>Bacteria</taxon>
        <taxon>Bacillati</taxon>
        <taxon>Actinomycetota</taxon>
        <taxon>Actinomycetes</taxon>
        <taxon>Mycobacteriales</taxon>
        <taxon>Fodinicola</taxon>
    </lineage>
</organism>
<dbReference type="InterPro" id="IPR050482">
    <property type="entry name" value="Sensor_HK_TwoCompSys"/>
</dbReference>
<keyword evidence="7" id="KW-0067">ATP-binding</keyword>
<keyword evidence="12" id="KW-1185">Reference proteome</keyword>